<dbReference type="PANTHER" id="PTHR13950:SF9">
    <property type="entry name" value="RABCONNECTIN-3A"/>
    <property type="match status" value="1"/>
</dbReference>
<dbReference type="Proteomes" id="UP001642484">
    <property type="component" value="Unassembled WGS sequence"/>
</dbReference>
<dbReference type="InterPro" id="IPR022033">
    <property type="entry name" value="Rav1p_C"/>
</dbReference>
<dbReference type="InterPro" id="IPR052208">
    <property type="entry name" value="DmX-like/RAVE_component"/>
</dbReference>
<dbReference type="PANTHER" id="PTHR13950">
    <property type="entry name" value="RABCONNECTIN-RELATED"/>
    <property type="match status" value="1"/>
</dbReference>
<feature type="region of interest" description="Disordered" evidence="2">
    <location>
        <begin position="1"/>
        <end position="39"/>
    </location>
</feature>
<evidence type="ECO:0000256" key="2">
    <source>
        <dbReference type="SAM" id="MobiDB-lite"/>
    </source>
</evidence>
<proteinExistence type="predicted"/>
<feature type="domain" description="RAVE complex protein Rav1 C-terminal" evidence="3">
    <location>
        <begin position="490"/>
        <end position="554"/>
    </location>
</feature>
<organism evidence="4 5">
    <name type="scientific">Durusdinium trenchii</name>
    <dbReference type="NCBI Taxonomy" id="1381693"/>
    <lineage>
        <taxon>Eukaryota</taxon>
        <taxon>Sar</taxon>
        <taxon>Alveolata</taxon>
        <taxon>Dinophyceae</taxon>
        <taxon>Suessiales</taxon>
        <taxon>Symbiodiniaceae</taxon>
        <taxon>Durusdinium</taxon>
    </lineage>
</organism>
<feature type="coiled-coil region" evidence="1">
    <location>
        <begin position="87"/>
        <end position="128"/>
    </location>
</feature>
<sequence length="620" mass="68858">MVTGMLTLPLQDSWKTDKTDGSGSGQMPQRSSLSRLFGGSPVGRRPQCGCGAGILSIGEWFRSLCEPAVPAEEPGHARLQRIHEERAREQAAEKARLEALRKENEQKAEEWQRELQDIEKRRAQLEGEDLEKDCLSYFATADLLLSRREAAEEAVAEEETPIPDTPQMAQVEEAPAKKSLIPEIFLSWLQERLSCTLDGQETSFGHLPDEHCETLVESFLEALKDSRRFCQETAQSFEPPKEDDAEESLSDQLEKLLAKYEDTETMQDTSTQSTGVNEIPPDLTGELAALQEHCSACDALEEKVSSLVPCLHGDYPTTRLVVALAAMEMGQDLARHGELPGPFQSLSSADVCWGLVSEKRRLVLETLLGSGPVSWPELRCSNVAYWLGTRQAQSLELVEFLLTRLVQSSLAKLRSNTQGGSLEMSDAQAEARSNSRRQNIDEAVFWSVVLGSNVTKLRALLRTGLLRESQTGGLAVLLQHERVGEPDFLRKNAFRLLELHRFHLSAALFLLSGAPEEAALVLSNHLKDLQLVIIVTRRHQDVCAGILKNVLTEQESADPWLRFLMAYHAGDLELCRRLADGTERSSAPFPSVEQELFDHSLRPTPGDANGLARVADQLLH</sequence>
<protein>
    <recommendedName>
        <fullName evidence="3">RAVE complex protein Rav1 C-terminal domain-containing protein</fullName>
    </recommendedName>
</protein>
<accession>A0ABP0MBP0</accession>
<evidence type="ECO:0000259" key="3">
    <source>
        <dbReference type="Pfam" id="PF12234"/>
    </source>
</evidence>
<keyword evidence="1" id="KW-0175">Coiled coil</keyword>
<dbReference type="Pfam" id="PF12234">
    <property type="entry name" value="Rav1p_C"/>
    <property type="match status" value="1"/>
</dbReference>
<evidence type="ECO:0000313" key="4">
    <source>
        <dbReference type="EMBL" id="CAK9048915.1"/>
    </source>
</evidence>
<evidence type="ECO:0000256" key="1">
    <source>
        <dbReference type="SAM" id="Coils"/>
    </source>
</evidence>
<gene>
    <name evidence="4" type="ORF">CCMP2556_LOCUS25128</name>
</gene>
<dbReference type="EMBL" id="CAXAMN010016692">
    <property type="protein sequence ID" value="CAK9048915.1"/>
    <property type="molecule type" value="Genomic_DNA"/>
</dbReference>
<evidence type="ECO:0000313" key="5">
    <source>
        <dbReference type="Proteomes" id="UP001642484"/>
    </source>
</evidence>
<feature type="compositionally biased region" description="Polar residues" evidence="2">
    <location>
        <begin position="25"/>
        <end position="34"/>
    </location>
</feature>
<reference evidence="4 5" key="1">
    <citation type="submission" date="2024-02" db="EMBL/GenBank/DDBJ databases">
        <authorList>
            <person name="Chen Y."/>
            <person name="Shah S."/>
            <person name="Dougan E. K."/>
            <person name="Thang M."/>
            <person name="Chan C."/>
        </authorList>
    </citation>
    <scope>NUCLEOTIDE SEQUENCE [LARGE SCALE GENOMIC DNA]</scope>
</reference>
<name>A0ABP0MBP0_9DINO</name>
<comment type="caution">
    <text evidence="4">The sequence shown here is derived from an EMBL/GenBank/DDBJ whole genome shotgun (WGS) entry which is preliminary data.</text>
</comment>
<keyword evidence="5" id="KW-1185">Reference proteome</keyword>